<evidence type="ECO:0000313" key="3">
    <source>
        <dbReference type="Proteomes" id="UP001458946"/>
    </source>
</evidence>
<dbReference type="PANTHER" id="PTHR48079">
    <property type="entry name" value="PROTEIN YEEZ"/>
    <property type="match status" value="1"/>
</dbReference>
<protein>
    <submittedName>
        <fullName evidence="2">2-alkyl-3-oxoalkanoate reductase</fullName>
    </submittedName>
</protein>
<dbReference type="PANTHER" id="PTHR48079:SF6">
    <property type="entry name" value="NAD(P)-BINDING DOMAIN-CONTAINING PROTEIN-RELATED"/>
    <property type="match status" value="1"/>
</dbReference>
<gene>
    <name evidence="2" type="primary">oleD</name>
    <name evidence="2" type="ORF">Dxin01_03320</name>
</gene>
<evidence type="ECO:0000313" key="2">
    <source>
        <dbReference type="EMBL" id="GAA5503561.1"/>
    </source>
</evidence>
<accession>A0ABP9VFM9</accession>
<organism evidence="2 3">
    <name type="scientific">Deinococcus xinjiangensis</name>
    <dbReference type="NCBI Taxonomy" id="457454"/>
    <lineage>
        <taxon>Bacteria</taxon>
        <taxon>Thermotogati</taxon>
        <taxon>Deinococcota</taxon>
        <taxon>Deinococci</taxon>
        <taxon>Deinococcales</taxon>
        <taxon>Deinococcaceae</taxon>
        <taxon>Deinococcus</taxon>
    </lineage>
</organism>
<keyword evidence="3" id="KW-1185">Reference proteome</keyword>
<reference evidence="2 3" key="1">
    <citation type="submission" date="2024-02" db="EMBL/GenBank/DDBJ databases">
        <title>Deinococcus xinjiangensis NBRC 107630.</title>
        <authorList>
            <person name="Ichikawa N."/>
            <person name="Katano-Makiyama Y."/>
            <person name="Hidaka K."/>
        </authorList>
    </citation>
    <scope>NUCLEOTIDE SEQUENCE [LARGE SCALE GENOMIC DNA]</scope>
    <source>
        <strain evidence="2 3">NBRC 107630</strain>
    </source>
</reference>
<comment type="caution">
    <text evidence="2">The sequence shown here is derived from an EMBL/GenBank/DDBJ whole genome shotgun (WGS) entry which is preliminary data.</text>
</comment>
<dbReference type="Gene3D" id="3.40.50.720">
    <property type="entry name" value="NAD(P)-binding Rossmann-like Domain"/>
    <property type="match status" value="1"/>
</dbReference>
<proteinExistence type="predicted"/>
<evidence type="ECO:0000259" key="1">
    <source>
        <dbReference type="Pfam" id="PF01370"/>
    </source>
</evidence>
<dbReference type="Proteomes" id="UP001458946">
    <property type="component" value="Unassembled WGS sequence"/>
</dbReference>
<dbReference type="SUPFAM" id="SSF51735">
    <property type="entry name" value="NAD(P)-binding Rossmann-fold domains"/>
    <property type="match status" value="1"/>
</dbReference>
<dbReference type="InterPro" id="IPR001509">
    <property type="entry name" value="Epimerase_deHydtase"/>
</dbReference>
<dbReference type="EMBL" id="BAABRN010000054">
    <property type="protein sequence ID" value="GAA5503561.1"/>
    <property type="molecule type" value="Genomic_DNA"/>
</dbReference>
<name>A0ABP9VFM9_9DEIO</name>
<dbReference type="Pfam" id="PF01370">
    <property type="entry name" value="Epimerase"/>
    <property type="match status" value="1"/>
</dbReference>
<feature type="domain" description="NAD-dependent epimerase/dehydratase" evidence="1">
    <location>
        <begin position="3"/>
        <end position="217"/>
    </location>
</feature>
<dbReference type="RefSeq" id="WP_353543533.1">
    <property type="nucleotide sequence ID" value="NZ_BAABRN010000054.1"/>
</dbReference>
<sequence>MNILVTGATGFLGGVVARRLAAAGHRVTGLGRDAARGQVLGADGVRFVPADLHDQAAWQAVLDQQDAVLHAAARSTLWGRWPDFVADNVTVSAALARASTRQGLRLVHISTPSVYNATGQHVQVSESTPIGPRFDSLYARSKYLAEQEVQSLCPDAAILRPRGIYGRGDTSILPRLARALRTGRLPRLTRHEVYTELTHVQNVAHACQLALEGKAAGLFNVTDGVSIPIWATLDTLADGLGAPRPQRYIPAAVVEGAARVLEGLAALHPARPEPPMTASGVRLLTRPMSLDLSRAREHLGYSPLIHPTQGLAEALEAAQEAQQ</sequence>
<dbReference type="InterPro" id="IPR036291">
    <property type="entry name" value="NAD(P)-bd_dom_sf"/>
</dbReference>
<dbReference type="InterPro" id="IPR051783">
    <property type="entry name" value="NAD(P)-dependent_oxidoreduct"/>
</dbReference>